<dbReference type="InterPro" id="IPR027417">
    <property type="entry name" value="P-loop_NTPase"/>
</dbReference>
<reference evidence="2" key="1">
    <citation type="submission" date="2017-09" db="EMBL/GenBank/DDBJ databases">
        <title>Depth-based differentiation of microbial function through sediment-hosted aquifers and enrichment of novel symbionts in the deep terrestrial subsurface.</title>
        <authorList>
            <person name="Probst A.J."/>
            <person name="Ladd B."/>
            <person name="Jarett J.K."/>
            <person name="Geller-Mcgrath D.E."/>
            <person name="Sieber C.M.K."/>
            <person name="Emerson J.B."/>
            <person name="Anantharaman K."/>
            <person name="Thomas B.C."/>
            <person name="Malmstrom R."/>
            <person name="Stieglmeier M."/>
            <person name="Klingl A."/>
            <person name="Woyke T."/>
            <person name="Ryan C.M."/>
            <person name="Banfield J.F."/>
        </authorList>
    </citation>
    <scope>NUCLEOTIDE SEQUENCE [LARGE SCALE GENOMIC DNA]</scope>
</reference>
<dbReference type="PANTHER" id="PTHR11669">
    <property type="entry name" value="REPLICATION FACTOR C / DNA POLYMERASE III GAMMA-TAU SUBUNIT"/>
    <property type="match status" value="1"/>
</dbReference>
<proteinExistence type="predicted"/>
<dbReference type="InterPro" id="IPR050238">
    <property type="entry name" value="DNA_Rep/Repair_Clamp_Loader"/>
</dbReference>
<dbReference type="EMBL" id="PFNL01000182">
    <property type="protein sequence ID" value="PIZ44355.1"/>
    <property type="molecule type" value="Genomic_DNA"/>
</dbReference>
<dbReference type="AlphaFoldDB" id="A0A2M7TF61"/>
<dbReference type="PANTHER" id="PTHR11669:SF8">
    <property type="entry name" value="DNA POLYMERASE III SUBUNIT DELTA"/>
    <property type="match status" value="1"/>
</dbReference>
<evidence type="ECO:0000313" key="2">
    <source>
        <dbReference type="Proteomes" id="UP000228920"/>
    </source>
</evidence>
<gene>
    <name evidence="1" type="ORF">COY32_06540</name>
</gene>
<dbReference type="GO" id="GO:0006261">
    <property type="term" value="P:DNA-templated DNA replication"/>
    <property type="evidence" value="ECO:0007669"/>
    <property type="project" value="TreeGrafter"/>
</dbReference>
<evidence type="ECO:0008006" key="3">
    <source>
        <dbReference type="Google" id="ProtNLM"/>
    </source>
</evidence>
<dbReference type="Proteomes" id="UP000228920">
    <property type="component" value="Unassembled WGS sequence"/>
</dbReference>
<accession>A0A2M7TF61</accession>
<protein>
    <recommendedName>
        <fullName evidence="3">DNA polymerase III subunit delta</fullName>
    </recommendedName>
</protein>
<dbReference type="Gene3D" id="3.40.50.300">
    <property type="entry name" value="P-loop containing nucleotide triphosphate hydrolases"/>
    <property type="match status" value="1"/>
</dbReference>
<dbReference type="SUPFAM" id="SSF52540">
    <property type="entry name" value="P-loop containing nucleoside triphosphate hydrolases"/>
    <property type="match status" value="1"/>
</dbReference>
<sequence length="292" mass="32464">MLSICARALTICNSVAQPLSTIICSIECPEVICSTRTWEAFSSVKTPSSVNTVTRSVFWATYSCYTFDTMSSSSYLVVDTKNTVSLSTHPDNLTIDETSGYGIEKVRSTIAWSILKPFNRTYKFILISQAQNLGNEAQNALLKSLEEPPKHTTFILTVSNQSQLLDTIKSRCRMATIQELIDNENLQLKDELITIQPLHSELLPFPTIQSEADVFTIAETYAKQERALLLSSIEAWCEYLQSVDPIKTAPIVSVSYEAFLHIKANGNTKLNLVVLLLTIAKLKDASLIPNNT</sequence>
<dbReference type="Pfam" id="PF13177">
    <property type="entry name" value="DNA_pol3_delta2"/>
    <property type="match status" value="1"/>
</dbReference>
<evidence type="ECO:0000313" key="1">
    <source>
        <dbReference type="EMBL" id="PIZ44355.1"/>
    </source>
</evidence>
<name>A0A2M7TF61_UNCKA</name>
<comment type="caution">
    <text evidence="1">The sequence shown here is derived from an EMBL/GenBank/DDBJ whole genome shotgun (WGS) entry which is preliminary data.</text>
</comment>
<organism evidence="1 2">
    <name type="scientific">candidate division WWE3 bacterium CG_4_10_14_0_2_um_filter_41_14</name>
    <dbReference type="NCBI Taxonomy" id="1975072"/>
    <lineage>
        <taxon>Bacteria</taxon>
        <taxon>Katanobacteria</taxon>
    </lineage>
</organism>